<feature type="domain" description="Ig-like" evidence="5">
    <location>
        <begin position="132"/>
        <end position="218"/>
    </location>
</feature>
<evidence type="ECO:0000256" key="4">
    <source>
        <dbReference type="ARBA" id="ARBA00023319"/>
    </source>
</evidence>
<dbReference type="Gene3D" id="2.60.40.10">
    <property type="entry name" value="Immunoglobulins"/>
    <property type="match status" value="5"/>
</dbReference>
<dbReference type="PROSITE" id="PS50835">
    <property type="entry name" value="IG_LIKE"/>
    <property type="match status" value="4"/>
</dbReference>
<dbReference type="InterPro" id="IPR007110">
    <property type="entry name" value="Ig-like_dom"/>
</dbReference>
<feature type="domain" description="Ig-like" evidence="5">
    <location>
        <begin position="400"/>
        <end position="477"/>
    </location>
</feature>
<feature type="domain" description="Ig-like" evidence="5">
    <location>
        <begin position="223"/>
        <end position="299"/>
    </location>
</feature>
<evidence type="ECO:0000313" key="6">
    <source>
        <dbReference type="EMBL" id="KAL2084148.1"/>
    </source>
</evidence>
<proteinExistence type="predicted"/>
<dbReference type="EMBL" id="JBHFQA010000017">
    <property type="protein sequence ID" value="KAL2084148.1"/>
    <property type="molecule type" value="Genomic_DNA"/>
</dbReference>
<dbReference type="AlphaFoldDB" id="A0ABD1JAC5"/>
<dbReference type="Pfam" id="PF13927">
    <property type="entry name" value="Ig_3"/>
    <property type="match status" value="1"/>
</dbReference>
<dbReference type="InterPro" id="IPR052598">
    <property type="entry name" value="IgSF_CEA-related"/>
</dbReference>
<dbReference type="Pfam" id="PF07686">
    <property type="entry name" value="V-set"/>
    <property type="match status" value="1"/>
</dbReference>
<evidence type="ECO:0000256" key="3">
    <source>
        <dbReference type="ARBA" id="ARBA00023180"/>
    </source>
</evidence>
<dbReference type="InterPro" id="IPR013783">
    <property type="entry name" value="Ig-like_fold"/>
</dbReference>
<dbReference type="InterPro" id="IPR013098">
    <property type="entry name" value="Ig_I-set"/>
</dbReference>
<evidence type="ECO:0000259" key="5">
    <source>
        <dbReference type="PROSITE" id="PS50835"/>
    </source>
</evidence>
<dbReference type="SMART" id="SM00409">
    <property type="entry name" value="IG"/>
    <property type="match status" value="5"/>
</dbReference>
<keyword evidence="7" id="KW-1185">Reference proteome</keyword>
<organism evidence="6 7">
    <name type="scientific">Coilia grayii</name>
    <name type="common">Gray's grenadier anchovy</name>
    <dbReference type="NCBI Taxonomy" id="363190"/>
    <lineage>
        <taxon>Eukaryota</taxon>
        <taxon>Metazoa</taxon>
        <taxon>Chordata</taxon>
        <taxon>Craniata</taxon>
        <taxon>Vertebrata</taxon>
        <taxon>Euteleostomi</taxon>
        <taxon>Actinopterygii</taxon>
        <taxon>Neopterygii</taxon>
        <taxon>Teleostei</taxon>
        <taxon>Clupei</taxon>
        <taxon>Clupeiformes</taxon>
        <taxon>Clupeoidei</taxon>
        <taxon>Engraulidae</taxon>
        <taxon>Coilinae</taxon>
        <taxon>Coilia</taxon>
    </lineage>
</organism>
<dbReference type="CDD" id="cd00096">
    <property type="entry name" value="Ig"/>
    <property type="match status" value="2"/>
</dbReference>
<dbReference type="PANTHER" id="PTHR44337:SF16">
    <property type="entry name" value="CARCINOEMBRYONIC ANTIGEN-RELATED CELL ADHESION MOLECULE 20-LIKE-RELATED"/>
    <property type="match status" value="1"/>
</dbReference>
<dbReference type="SUPFAM" id="SSF48726">
    <property type="entry name" value="Immunoglobulin"/>
    <property type="match status" value="5"/>
</dbReference>
<dbReference type="InterPro" id="IPR013106">
    <property type="entry name" value="Ig_V-set"/>
</dbReference>
<keyword evidence="4" id="KW-0393">Immunoglobulin domain</keyword>
<keyword evidence="3" id="KW-0325">Glycoprotein</keyword>
<reference evidence="6 7" key="1">
    <citation type="submission" date="2024-09" db="EMBL/GenBank/DDBJ databases">
        <title>A chromosome-level genome assembly of Gray's grenadier anchovy, Coilia grayii.</title>
        <authorList>
            <person name="Fu Z."/>
        </authorList>
    </citation>
    <scope>NUCLEOTIDE SEQUENCE [LARGE SCALE GENOMIC DNA]</scope>
    <source>
        <strain evidence="6">G4</strain>
        <tissue evidence="6">Muscle</tissue>
    </source>
</reference>
<keyword evidence="2" id="KW-1015">Disulfide bond</keyword>
<keyword evidence="1" id="KW-0732">Signal</keyword>
<dbReference type="InterPro" id="IPR003598">
    <property type="entry name" value="Ig_sub2"/>
</dbReference>
<evidence type="ECO:0000256" key="2">
    <source>
        <dbReference type="ARBA" id="ARBA00023157"/>
    </source>
</evidence>
<protein>
    <recommendedName>
        <fullName evidence="5">Ig-like domain-containing protein</fullName>
    </recommendedName>
</protein>
<dbReference type="SMART" id="SM00408">
    <property type="entry name" value="IGc2"/>
    <property type="match status" value="4"/>
</dbReference>
<dbReference type="Proteomes" id="UP001591681">
    <property type="component" value="Unassembled WGS sequence"/>
</dbReference>
<dbReference type="Pfam" id="PF07679">
    <property type="entry name" value="I-set"/>
    <property type="match status" value="2"/>
</dbReference>
<name>A0ABD1JAC5_9TELE</name>
<feature type="domain" description="Ig-like" evidence="5">
    <location>
        <begin position="317"/>
        <end position="397"/>
    </location>
</feature>
<comment type="caution">
    <text evidence="6">The sequence shown here is derived from an EMBL/GenBank/DDBJ whole genome shotgun (WGS) entry which is preliminary data.</text>
</comment>
<evidence type="ECO:0000313" key="7">
    <source>
        <dbReference type="Proteomes" id="UP001591681"/>
    </source>
</evidence>
<evidence type="ECO:0000256" key="1">
    <source>
        <dbReference type="ARBA" id="ARBA00022729"/>
    </source>
</evidence>
<accession>A0ABD1JAC5</accession>
<dbReference type="Pfam" id="PF13895">
    <property type="entry name" value="Ig_2"/>
    <property type="match status" value="1"/>
</dbReference>
<dbReference type="PANTHER" id="PTHR44337">
    <property type="entry name" value="CARCINOEMBRYONIC ANTIGEN-RELATED CELL ADHESION MOLECULE 8"/>
    <property type="match status" value="1"/>
</dbReference>
<sequence length="514" mass="55303">MKIRSCGVMYHESCVFLGLCICQNVLEPGPAIGAVGGNVWLKTNLSPPAKPIIVLMWSRNLENIITYVRGDNLTNYSAPEYRDRISLNTSTGSLELQNLTLNDAGVYYLDMVPSGSAGKHGNISLHVFEMISNASITPSPAIVIANESSLNLTCVAQGNISDIEWTKDGKNMSPHNRVSLHRNNRTLIISPVERIDDGLYECKLSNPVSTMTAVFTLAVNYGPLNVTISGPTEISASDNATFTCSADSHPPSEFSWAFSGGDRSVTGPVYKIRNSKVEDSGNYTCTASNPKTGSKVSVTHMLIVNGEITGAVISDPGDSLLAGVSSINLTCDAQGTIMTREWTKGGSPLSSSSTITFSEDNRTLAISQVKKEDRGEYICNISNPFHSLAARQNVTVNYGPDTVLIIGSETVDIGHIIHLTCTADSFPETSYTWAFNGRQIATGASYINKESAYDDSGRYTCSAHNSITLLSGKADINVSVTGKDQLRSLARHFSQNDCQQNTISPISNTIAMIL</sequence>
<gene>
    <name evidence="6" type="ORF">ACEWY4_019666</name>
</gene>
<dbReference type="InterPro" id="IPR003599">
    <property type="entry name" value="Ig_sub"/>
</dbReference>
<dbReference type="InterPro" id="IPR036179">
    <property type="entry name" value="Ig-like_dom_sf"/>
</dbReference>